<protein>
    <submittedName>
        <fullName evidence="3">Cupin domain-containing protein</fullName>
    </submittedName>
</protein>
<accession>A0ABW6HCT6</accession>
<dbReference type="Pfam" id="PF07883">
    <property type="entry name" value="Cupin_2"/>
    <property type="match status" value="1"/>
</dbReference>
<feature type="region of interest" description="Disordered" evidence="1">
    <location>
        <begin position="1"/>
        <end position="23"/>
    </location>
</feature>
<evidence type="ECO:0000256" key="1">
    <source>
        <dbReference type="SAM" id="MobiDB-lite"/>
    </source>
</evidence>
<evidence type="ECO:0000313" key="4">
    <source>
        <dbReference type="Proteomes" id="UP001599756"/>
    </source>
</evidence>
<proteinExistence type="predicted"/>
<organism evidence="3 4">
    <name type="scientific">Streptomyces anandii</name>
    <dbReference type="NCBI Taxonomy" id="285454"/>
    <lineage>
        <taxon>Bacteria</taxon>
        <taxon>Bacillati</taxon>
        <taxon>Actinomycetota</taxon>
        <taxon>Actinomycetes</taxon>
        <taxon>Kitasatosporales</taxon>
        <taxon>Streptomycetaceae</taxon>
        <taxon>Streptomyces</taxon>
    </lineage>
</organism>
<dbReference type="Gene3D" id="2.60.120.10">
    <property type="entry name" value="Jelly Rolls"/>
    <property type="match status" value="1"/>
</dbReference>
<dbReference type="RefSeq" id="WP_381808917.1">
    <property type="nucleotide sequence ID" value="NZ_JBHYTS010000053.1"/>
</dbReference>
<dbReference type="InterPro" id="IPR014710">
    <property type="entry name" value="RmlC-like_jellyroll"/>
</dbReference>
<reference evidence="3 4" key="1">
    <citation type="submission" date="2024-09" db="EMBL/GenBank/DDBJ databases">
        <title>The Natural Products Discovery Center: Release of the First 8490 Sequenced Strains for Exploring Actinobacteria Biosynthetic Diversity.</title>
        <authorList>
            <person name="Kalkreuter E."/>
            <person name="Kautsar S.A."/>
            <person name="Yang D."/>
            <person name="Bader C.D."/>
            <person name="Teijaro C.N."/>
            <person name="Fluegel L."/>
            <person name="Davis C.M."/>
            <person name="Simpson J.R."/>
            <person name="Lauterbach L."/>
            <person name="Steele A.D."/>
            <person name="Gui C."/>
            <person name="Meng S."/>
            <person name="Li G."/>
            <person name="Viehrig K."/>
            <person name="Ye F."/>
            <person name="Su P."/>
            <person name="Kiefer A.F."/>
            <person name="Nichols A."/>
            <person name="Cepeda A.J."/>
            <person name="Yan W."/>
            <person name="Fan B."/>
            <person name="Jiang Y."/>
            <person name="Adhikari A."/>
            <person name="Zheng C.-J."/>
            <person name="Schuster L."/>
            <person name="Cowan T.M."/>
            <person name="Smanski M.J."/>
            <person name="Chevrette M.G."/>
            <person name="De Carvalho L.P.S."/>
            <person name="Shen B."/>
        </authorList>
    </citation>
    <scope>NUCLEOTIDE SEQUENCE [LARGE SCALE GENOMIC DNA]</scope>
    <source>
        <strain evidence="3 4">NPDC059500</strain>
    </source>
</reference>
<dbReference type="InterPro" id="IPR011051">
    <property type="entry name" value="RmlC_Cupin_sf"/>
</dbReference>
<dbReference type="Proteomes" id="UP001599756">
    <property type="component" value="Unassembled WGS sequence"/>
</dbReference>
<name>A0ABW6HCT6_9ACTN</name>
<evidence type="ECO:0000259" key="2">
    <source>
        <dbReference type="Pfam" id="PF07883"/>
    </source>
</evidence>
<evidence type="ECO:0000313" key="3">
    <source>
        <dbReference type="EMBL" id="MFE1754181.1"/>
    </source>
</evidence>
<dbReference type="EMBL" id="JBHYTS010000053">
    <property type="protein sequence ID" value="MFE1754181.1"/>
    <property type="molecule type" value="Genomic_DNA"/>
</dbReference>
<dbReference type="SUPFAM" id="SSF51182">
    <property type="entry name" value="RmlC-like cupins"/>
    <property type="match status" value="1"/>
</dbReference>
<feature type="domain" description="Cupin type-2" evidence="2">
    <location>
        <begin position="38"/>
        <end position="107"/>
    </location>
</feature>
<comment type="caution">
    <text evidence="3">The sequence shown here is derived from an EMBL/GenBank/DDBJ whole genome shotgun (WGS) entry which is preliminary data.</text>
</comment>
<dbReference type="InterPro" id="IPR013096">
    <property type="entry name" value="Cupin_2"/>
</dbReference>
<sequence length="123" mass="12588">MHVAEISASPRRRAPLPGGPTAALLTTTETSDQVAVLHVELPAGASMPEHDHGASQIVLIPLAGSVELHHDGQARTLMAGMAAAHIAIGERVSLANPGTEPASLMVVASPPEFAGRLASWPLA</sequence>
<gene>
    <name evidence="3" type="ORF">ACFW88_27180</name>
</gene>
<keyword evidence="4" id="KW-1185">Reference proteome</keyword>